<evidence type="ECO:0000259" key="1">
    <source>
        <dbReference type="Pfam" id="PF00561"/>
    </source>
</evidence>
<dbReference type="OrthoDB" id="135231at2"/>
<dbReference type="Proteomes" id="UP000295382">
    <property type="component" value="Unassembled WGS sequence"/>
</dbReference>
<dbReference type="InterPro" id="IPR029058">
    <property type="entry name" value="AB_hydrolase_fold"/>
</dbReference>
<dbReference type="PRINTS" id="PR00111">
    <property type="entry name" value="ABHYDROLASE"/>
</dbReference>
<sequence length="262" mass="28458">MPFATAVDGARIAYDVQGTGEPLLLISGQGFDRHLWDQFSAAIASRCTVIRYDYRGTGDSDKPEAPPYTTEMFADDAITVLDVAGFERAHVFGYSMGGRVCQWLAIKHRARVASLVLGATSPGNRHGVAREPRVSALFVNGDTAGMAEVFYNPAYLAQHPFSLPTAATPDYAKKLHFMASENHDVWEQLPSIACPTLILHGSDDRVNPTANAQILANAIPHAQVAIIDGARHGFIDEYLDETCRLVDEFIAAHPLAASSHRP</sequence>
<dbReference type="PANTHER" id="PTHR43433:SF5">
    <property type="entry name" value="AB HYDROLASE-1 DOMAIN-CONTAINING PROTEIN"/>
    <property type="match status" value="1"/>
</dbReference>
<dbReference type="Pfam" id="PF00561">
    <property type="entry name" value="Abhydrolase_1"/>
    <property type="match status" value="1"/>
</dbReference>
<dbReference type="InterPro" id="IPR050471">
    <property type="entry name" value="AB_hydrolase"/>
</dbReference>
<reference evidence="2 3" key="1">
    <citation type="submission" date="2019-03" db="EMBL/GenBank/DDBJ databases">
        <title>Genomic Encyclopedia of Type Strains, Phase IV (KMG-IV): sequencing the most valuable type-strain genomes for metagenomic binning, comparative biology and taxonomic classification.</title>
        <authorList>
            <person name="Goeker M."/>
        </authorList>
    </citation>
    <scope>NUCLEOTIDE SEQUENCE [LARGE SCALE GENOMIC DNA]</scope>
    <source>
        <strain evidence="2 3">DSM 7445</strain>
    </source>
</reference>
<dbReference type="Gene3D" id="3.40.50.1820">
    <property type="entry name" value="alpha/beta hydrolase"/>
    <property type="match status" value="1"/>
</dbReference>
<evidence type="ECO:0000313" key="2">
    <source>
        <dbReference type="EMBL" id="TCS38041.1"/>
    </source>
</evidence>
<gene>
    <name evidence="2" type="ORF">EDC30_103333</name>
</gene>
<evidence type="ECO:0000313" key="3">
    <source>
        <dbReference type="Proteomes" id="UP000295382"/>
    </source>
</evidence>
<dbReference type="PANTHER" id="PTHR43433">
    <property type="entry name" value="HYDROLASE, ALPHA/BETA FOLD FAMILY PROTEIN"/>
    <property type="match status" value="1"/>
</dbReference>
<name>A0A4R3I075_PAULE</name>
<keyword evidence="3" id="KW-1185">Reference proteome</keyword>
<protein>
    <submittedName>
        <fullName evidence="2">Pimeloyl-ACP methyl ester carboxylesterase</fullName>
    </submittedName>
</protein>
<proteinExistence type="predicted"/>
<dbReference type="AlphaFoldDB" id="A0A4R3I075"/>
<organism evidence="2 3">
    <name type="scientific">Paucimonas lemoignei</name>
    <name type="common">Pseudomonas lemoignei</name>
    <dbReference type="NCBI Taxonomy" id="29443"/>
    <lineage>
        <taxon>Bacteria</taxon>
        <taxon>Pseudomonadati</taxon>
        <taxon>Pseudomonadota</taxon>
        <taxon>Betaproteobacteria</taxon>
        <taxon>Burkholderiales</taxon>
        <taxon>Burkholderiaceae</taxon>
        <taxon>Paucimonas</taxon>
    </lineage>
</organism>
<dbReference type="GO" id="GO:0004806">
    <property type="term" value="F:triacylglycerol lipase activity"/>
    <property type="evidence" value="ECO:0007669"/>
    <property type="project" value="TreeGrafter"/>
</dbReference>
<feature type="domain" description="AB hydrolase-1" evidence="1">
    <location>
        <begin position="22"/>
        <end position="123"/>
    </location>
</feature>
<dbReference type="EMBL" id="SLZQ01000003">
    <property type="protein sequence ID" value="TCS38041.1"/>
    <property type="molecule type" value="Genomic_DNA"/>
</dbReference>
<dbReference type="SUPFAM" id="SSF53474">
    <property type="entry name" value="alpha/beta-Hydrolases"/>
    <property type="match status" value="1"/>
</dbReference>
<dbReference type="RefSeq" id="WP_132258122.1">
    <property type="nucleotide sequence ID" value="NZ_SLZQ01000003.1"/>
</dbReference>
<dbReference type="GO" id="GO:0046503">
    <property type="term" value="P:glycerolipid catabolic process"/>
    <property type="evidence" value="ECO:0007669"/>
    <property type="project" value="TreeGrafter"/>
</dbReference>
<comment type="caution">
    <text evidence="2">The sequence shown here is derived from an EMBL/GenBank/DDBJ whole genome shotgun (WGS) entry which is preliminary data.</text>
</comment>
<dbReference type="InterPro" id="IPR000073">
    <property type="entry name" value="AB_hydrolase_1"/>
</dbReference>
<accession>A0A4R3I075</accession>